<dbReference type="Proteomes" id="UP000694844">
    <property type="component" value="Chromosome 3"/>
</dbReference>
<keyword evidence="2" id="KW-1185">Reference proteome</keyword>
<dbReference type="AlphaFoldDB" id="A0A8B8DL15"/>
<protein>
    <submittedName>
        <fullName evidence="3">Uncharacterized protein LOC111127519 isoform X2</fullName>
    </submittedName>
</protein>
<feature type="transmembrane region" description="Helical" evidence="1">
    <location>
        <begin position="117"/>
        <end position="141"/>
    </location>
</feature>
<evidence type="ECO:0000313" key="2">
    <source>
        <dbReference type="Proteomes" id="UP000694844"/>
    </source>
</evidence>
<proteinExistence type="predicted"/>
<organism evidence="2 3">
    <name type="scientific">Crassostrea virginica</name>
    <name type="common">Eastern oyster</name>
    <dbReference type="NCBI Taxonomy" id="6565"/>
    <lineage>
        <taxon>Eukaryota</taxon>
        <taxon>Metazoa</taxon>
        <taxon>Spiralia</taxon>
        <taxon>Lophotrochozoa</taxon>
        <taxon>Mollusca</taxon>
        <taxon>Bivalvia</taxon>
        <taxon>Autobranchia</taxon>
        <taxon>Pteriomorphia</taxon>
        <taxon>Ostreida</taxon>
        <taxon>Ostreoidea</taxon>
        <taxon>Ostreidae</taxon>
        <taxon>Crassostrea</taxon>
    </lineage>
</organism>
<dbReference type="RefSeq" id="XP_022328440.1">
    <property type="nucleotide sequence ID" value="XM_022472732.1"/>
</dbReference>
<keyword evidence="1" id="KW-0812">Transmembrane</keyword>
<evidence type="ECO:0000256" key="1">
    <source>
        <dbReference type="SAM" id="Phobius"/>
    </source>
</evidence>
<gene>
    <name evidence="3" type="primary">LOC111127519</name>
</gene>
<accession>A0A8B8DL15</accession>
<dbReference type="OrthoDB" id="6133340at2759"/>
<reference evidence="3" key="1">
    <citation type="submission" date="2025-08" db="UniProtKB">
        <authorList>
            <consortium name="RefSeq"/>
        </authorList>
    </citation>
    <scope>IDENTIFICATION</scope>
    <source>
        <tissue evidence="3">Whole sample</tissue>
    </source>
</reference>
<name>A0A8B8DL15_CRAVI</name>
<evidence type="ECO:0000313" key="3">
    <source>
        <dbReference type="RefSeq" id="XP_022328440.1"/>
    </source>
</evidence>
<keyword evidence="1" id="KW-0472">Membrane</keyword>
<sequence length="151" mass="16955">MFSTLESNYKSDNASSNDLESSAWNQFFLKYDCCAVHEVNGTTNDFDNTPWCTTSGSCQDTSSQIPRTCCKDVTLNNYTSAPSNCHASVNRGTYKQNCMDPLKKLSVNNIEEYQLSLLSFSLLFPIILQVIEITIVIVLMFPRCYGSVNEN</sequence>
<keyword evidence="1" id="KW-1133">Transmembrane helix</keyword>
<dbReference type="GeneID" id="111127519"/>